<evidence type="ECO:0000313" key="2">
    <source>
        <dbReference type="EMBL" id="KTA99008.1"/>
    </source>
</evidence>
<feature type="region of interest" description="Disordered" evidence="1">
    <location>
        <begin position="105"/>
        <end position="126"/>
    </location>
</feature>
<sequence length="207" mass="22963">MERLNSLERSLPPEQPPTEKAIATLNSELSQEFKLAANSVTKLYRLANERASLVRHQGYLDCVEDVLSLIDGSTGSKDSNGSNGSKEPTVEDIREWCLKRRQEMLSSKDGRVDSHRSDGRGGQGRVAPKVDFHLQKSFLGKTEVPQGGKIEVPTFKLGKPPLSVEHHARPGRRRQLNTPAATNITFTSTPNNENSEMHESVPKKPKL</sequence>
<dbReference type="PANTHER" id="PTHR38645">
    <property type="entry name" value="CHROMOSOME 9, WHOLE GENOME SHOTGUN SEQUENCE"/>
    <property type="match status" value="1"/>
</dbReference>
<protein>
    <submittedName>
        <fullName evidence="2">Uncharacterized protein</fullName>
    </submittedName>
</protein>
<feature type="compositionally biased region" description="Polar residues" evidence="1">
    <location>
        <begin position="176"/>
        <end position="194"/>
    </location>
</feature>
<evidence type="ECO:0000256" key="1">
    <source>
        <dbReference type="SAM" id="MobiDB-lite"/>
    </source>
</evidence>
<dbReference type="VEuPathDB" id="FungiDB:B1J91_H01947g"/>
<dbReference type="VEuPathDB" id="FungiDB:GVI51_H01727"/>
<dbReference type="AlphaFoldDB" id="A0A0W0CV14"/>
<reference evidence="2 3" key="1">
    <citation type="submission" date="2015-10" db="EMBL/GenBank/DDBJ databases">
        <title>Draft genomes sequences of Candida glabrata isolates 1A, 1B, 2A, 2B, 3A and 3B.</title>
        <authorList>
            <person name="Haavelsrud O.E."/>
            <person name="Gaustad P."/>
        </authorList>
    </citation>
    <scope>NUCLEOTIDE SEQUENCE [LARGE SCALE GENOMIC DNA]</scope>
    <source>
        <strain evidence="2">910700640</strain>
    </source>
</reference>
<feature type="compositionally biased region" description="Basic and acidic residues" evidence="1">
    <location>
        <begin position="105"/>
        <end position="119"/>
    </location>
</feature>
<name>A0A0W0CV14_CANGB</name>
<dbReference type="PANTHER" id="PTHR38645:SF1">
    <property type="entry name" value="YALI0F12243P"/>
    <property type="match status" value="1"/>
</dbReference>
<accession>A0A0W0CV14</accession>
<dbReference type="VEuPathDB" id="FungiDB:CAGL0H01947g"/>
<proteinExistence type="predicted"/>
<dbReference type="InterPro" id="IPR029196">
    <property type="entry name" value="HAPSTR1-like"/>
</dbReference>
<gene>
    <name evidence="2" type="ORF">AO440_001982</name>
</gene>
<organism evidence="2 3">
    <name type="scientific">Candida glabrata</name>
    <name type="common">Yeast</name>
    <name type="synonym">Torulopsis glabrata</name>
    <dbReference type="NCBI Taxonomy" id="5478"/>
    <lineage>
        <taxon>Eukaryota</taxon>
        <taxon>Fungi</taxon>
        <taxon>Dikarya</taxon>
        <taxon>Ascomycota</taxon>
        <taxon>Saccharomycotina</taxon>
        <taxon>Saccharomycetes</taxon>
        <taxon>Saccharomycetales</taxon>
        <taxon>Saccharomycetaceae</taxon>
        <taxon>Nakaseomyces</taxon>
    </lineage>
</organism>
<comment type="caution">
    <text evidence="2">The sequence shown here is derived from an EMBL/GenBank/DDBJ whole genome shotgun (WGS) entry which is preliminary data.</text>
</comment>
<feature type="region of interest" description="Disordered" evidence="1">
    <location>
        <begin position="151"/>
        <end position="207"/>
    </location>
</feature>
<dbReference type="VEuPathDB" id="FungiDB:GWK60_H01727"/>
<dbReference type="EMBL" id="LLZZ01000149">
    <property type="protein sequence ID" value="KTA99008.1"/>
    <property type="molecule type" value="Genomic_DNA"/>
</dbReference>
<dbReference type="Proteomes" id="UP000054886">
    <property type="component" value="Unassembled WGS sequence"/>
</dbReference>
<dbReference type="Pfam" id="PF15251">
    <property type="entry name" value="TAPR1-like"/>
    <property type="match status" value="1"/>
</dbReference>
<evidence type="ECO:0000313" key="3">
    <source>
        <dbReference type="Proteomes" id="UP000054886"/>
    </source>
</evidence>
<feature type="compositionally biased region" description="Basic and acidic residues" evidence="1">
    <location>
        <begin position="195"/>
        <end position="207"/>
    </location>
</feature>